<dbReference type="PRINTS" id="PR00410">
    <property type="entry name" value="PHEHYDRXLASE"/>
</dbReference>
<dbReference type="PANTHER" id="PTHR11972">
    <property type="entry name" value="NADPH OXIDASE"/>
    <property type="match status" value="1"/>
</dbReference>
<feature type="transmembrane region" description="Helical" evidence="6">
    <location>
        <begin position="211"/>
        <end position="230"/>
    </location>
</feature>
<dbReference type="Pfam" id="PF01794">
    <property type="entry name" value="Ferric_reduct"/>
    <property type="match status" value="1"/>
</dbReference>
<dbReference type="PANTHER" id="PTHR11972:SF55">
    <property type="entry name" value="FERRIC REDUCTASE"/>
    <property type="match status" value="1"/>
</dbReference>
<gene>
    <name evidence="8" type="ORF">CYCCA115_LOCUS6391</name>
</gene>
<keyword evidence="2 6" id="KW-0812">Transmembrane</keyword>
<keyword evidence="9" id="KW-1185">Reference proteome</keyword>
<reference evidence="8" key="1">
    <citation type="submission" date="2023-08" db="EMBL/GenBank/DDBJ databases">
        <authorList>
            <person name="Audoor S."/>
            <person name="Bilcke G."/>
        </authorList>
    </citation>
    <scope>NUCLEOTIDE SEQUENCE</scope>
</reference>
<keyword evidence="4" id="KW-0560">Oxidoreductase</keyword>
<feature type="transmembrane region" description="Helical" evidence="6">
    <location>
        <begin position="155"/>
        <end position="177"/>
    </location>
</feature>
<dbReference type="InterPro" id="IPR017938">
    <property type="entry name" value="Riboflavin_synthase-like_b-brl"/>
</dbReference>
<comment type="subcellular location">
    <subcellularLocation>
        <location evidence="1">Membrane</location>
        <topology evidence="1">Multi-pass membrane protein</topology>
    </subcellularLocation>
</comment>
<dbReference type="SUPFAM" id="SSF52343">
    <property type="entry name" value="Ferredoxin reductase-like, C-terminal NADP-linked domain"/>
    <property type="match status" value="1"/>
</dbReference>
<evidence type="ECO:0000259" key="7">
    <source>
        <dbReference type="PROSITE" id="PS51384"/>
    </source>
</evidence>
<dbReference type="InterPro" id="IPR013121">
    <property type="entry name" value="Fe_red_NAD-bd_6"/>
</dbReference>
<evidence type="ECO:0000256" key="1">
    <source>
        <dbReference type="ARBA" id="ARBA00004141"/>
    </source>
</evidence>
<dbReference type="InterPro" id="IPR017927">
    <property type="entry name" value="FAD-bd_FR_type"/>
</dbReference>
<evidence type="ECO:0000256" key="2">
    <source>
        <dbReference type="ARBA" id="ARBA00022692"/>
    </source>
</evidence>
<organism evidence="8 9">
    <name type="scientific">Cylindrotheca closterium</name>
    <dbReference type="NCBI Taxonomy" id="2856"/>
    <lineage>
        <taxon>Eukaryota</taxon>
        <taxon>Sar</taxon>
        <taxon>Stramenopiles</taxon>
        <taxon>Ochrophyta</taxon>
        <taxon>Bacillariophyta</taxon>
        <taxon>Bacillariophyceae</taxon>
        <taxon>Bacillariophycidae</taxon>
        <taxon>Bacillariales</taxon>
        <taxon>Bacillariaceae</taxon>
        <taxon>Cylindrotheca</taxon>
    </lineage>
</organism>
<dbReference type="AlphaFoldDB" id="A0AAD2CRY8"/>
<dbReference type="CDD" id="cd06186">
    <property type="entry name" value="NOX_Duox_like_FAD_NADP"/>
    <property type="match status" value="1"/>
</dbReference>
<dbReference type="InterPro" id="IPR039261">
    <property type="entry name" value="FNR_nucleotide-bd"/>
</dbReference>
<dbReference type="InterPro" id="IPR013130">
    <property type="entry name" value="Fe3_Rdtase_TM_dom"/>
</dbReference>
<feature type="domain" description="FAD-binding FR-type" evidence="7">
    <location>
        <begin position="265"/>
        <end position="385"/>
    </location>
</feature>
<comment type="caution">
    <text evidence="8">The sequence shown here is derived from an EMBL/GenBank/DDBJ whole genome shotgun (WGS) entry which is preliminary data.</text>
</comment>
<dbReference type="EMBL" id="CAKOGP040000779">
    <property type="protein sequence ID" value="CAJ1939033.1"/>
    <property type="molecule type" value="Genomic_DNA"/>
</dbReference>
<accession>A0AAD2CRY8</accession>
<evidence type="ECO:0000313" key="9">
    <source>
        <dbReference type="Proteomes" id="UP001295423"/>
    </source>
</evidence>
<dbReference type="SUPFAM" id="SSF63380">
    <property type="entry name" value="Riboflavin synthase domain-like"/>
    <property type="match status" value="1"/>
</dbReference>
<dbReference type="SFLD" id="SFLDS00052">
    <property type="entry name" value="Ferric_Reductase_Domain"/>
    <property type="match status" value="1"/>
</dbReference>
<feature type="transmembrane region" description="Helical" evidence="6">
    <location>
        <begin position="116"/>
        <end position="134"/>
    </location>
</feature>
<keyword evidence="5 6" id="KW-0472">Membrane</keyword>
<feature type="transmembrane region" description="Helical" evidence="6">
    <location>
        <begin position="237"/>
        <end position="255"/>
    </location>
</feature>
<dbReference type="Pfam" id="PF08030">
    <property type="entry name" value="NAD_binding_6"/>
    <property type="match status" value="1"/>
</dbReference>
<name>A0AAD2CRY8_9STRA</name>
<evidence type="ECO:0000256" key="6">
    <source>
        <dbReference type="SAM" id="Phobius"/>
    </source>
</evidence>
<dbReference type="Gene3D" id="2.40.30.10">
    <property type="entry name" value="Translation factors"/>
    <property type="match status" value="1"/>
</dbReference>
<dbReference type="GO" id="GO:0005886">
    <property type="term" value="C:plasma membrane"/>
    <property type="evidence" value="ECO:0007669"/>
    <property type="project" value="TreeGrafter"/>
</dbReference>
<feature type="transmembrane region" description="Helical" evidence="6">
    <location>
        <begin position="79"/>
        <end position="104"/>
    </location>
</feature>
<dbReference type="Gene3D" id="3.40.50.80">
    <property type="entry name" value="Nucleotide-binding domain of ferredoxin-NADP reductase (FNR) module"/>
    <property type="match status" value="1"/>
</dbReference>
<dbReference type="InterPro" id="IPR050369">
    <property type="entry name" value="RBOH/FRE"/>
</dbReference>
<evidence type="ECO:0000256" key="3">
    <source>
        <dbReference type="ARBA" id="ARBA00022989"/>
    </source>
</evidence>
<evidence type="ECO:0000256" key="4">
    <source>
        <dbReference type="ARBA" id="ARBA00023002"/>
    </source>
</evidence>
<protein>
    <recommendedName>
        <fullName evidence="7">FAD-binding FR-type domain-containing protein</fullName>
    </recommendedName>
</protein>
<dbReference type="SFLD" id="SFLDG01168">
    <property type="entry name" value="Ferric_reductase_subgroup_(FRE"/>
    <property type="match status" value="1"/>
</dbReference>
<proteinExistence type="predicted"/>
<evidence type="ECO:0000313" key="8">
    <source>
        <dbReference type="EMBL" id="CAJ1939033.1"/>
    </source>
</evidence>
<keyword evidence="3 6" id="KW-1133">Transmembrane helix</keyword>
<evidence type="ECO:0000256" key="5">
    <source>
        <dbReference type="ARBA" id="ARBA00023136"/>
    </source>
</evidence>
<dbReference type="InterPro" id="IPR013112">
    <property type="entry name" value="FAD-bd_8"/>
</dbReference>
<dbReference type="Pfam" id="PF08022">
    <property type="entry name" value="FAD_binding_8"/>
    <property type="match status" value="1"/>
</dbReference>
<dbReference type="Proteomes" id="UP001295423">
    <property type="component" value="Unassembled WGS sequence"/>
</dbReference>
<dbReference type="GO" id="GO:0016491">
    <property type="term" value="F:oxidoreductase activity"/>
    <property type="evidence" value="ECO:0007669"/>
    <property type="project" value="UniProtKB-KW"/>
</dbReference>
<sequence length="616" mass="68331">MPKPHRIKKNDAASTTQQHVIPTRTYKPHQTTSLESPLLHLILQPCLSFLQPLLASLYRLRGILAHPTRINVVPDFMAGFLPAHLASTAVGDLILLVPILTFILRGAHYTFVSPSLELGGYMSAYCIFVAYLTASKSNSLFTWLFGIPYERLIGLHWFASVSGVVLGAFHCYVSYAFGGDDDGDSRFSKAFVGGTPNLGRFLFDGVNNSSGTILLTSMGGMVLMSFFQFLRRYAFNIWYLLHVVFGILILIMLFVHSVPSAAFVTAWWALDLVVRYAVMAGLQNVTRAKLRILGSKKKGARVVELIVKKPKGFQYNAGQFVRLAVPAISAVEFHPISIASAPDEQYVVLQIRELGDWTERLCQLAETTEFTDVLLEGPYGAMSVDLEDDNKYTMVLCVSGGIGVTPCQSVAKHLLLKHRQEGRHLKKLNFVWAVRDLQMVQDMPPLFLGSTPNSMEDEEANITNPTIPRENYSKSSPEFQRMMERSDDLCSGAMDTRDSSQSTTHPLDIAKLPRRPAVVQADIYHTKRSSSSNSNMTSNGQLPYNLYSGRPDLDRIFDEMKRSAIAMGASNIAVIGCGPLALIESVQEACRKHSSSVLSTGGDAVFFDFHKEHFEL</sequence>
<dbReference type="PROSITE" id="PS51384">
    <property type="entry name" value="FAD_FR"/>
    <property type="match status" value="1"/>
</dbReference>